<evidence type="ECO:0000313" key="2">
    <source>
        <dbReference type="Proteomes" id="UP000811282"/>
    </source>
</evidence>
<dbReference type="Proteomes" id="UP000811282">
    <property type="component" value="Unassembled WGS sequence"/>
</dbReference>
<reference evidence="1 2" key="1">
    <citation type="journal article" date="2021" name="Genome Biol. Evol.">
        <title>The evolution of interdependence in a four-way mealybug symbiosis.</title>
        <authorList>
            <person name="Garber A.I."/>
            <person name="Kupper M."/>
            <person name="Laetsch D.R."/>
            <person name="Weldon S.R."/>
            <person name="Ladinsky M.S."/>
            <person name="Bjorkman P.J."/>
            <person name="McCutcheon J.P."/>
        </authorList>
    </citation>
    <scope>NUCLEOTIDE SEQUENCE [LARGE SCALE GENOMIC DNA]</scope>
    <source>
        <strain evidence="1">SOD</strain>
    </source>
</reference>
<dbReference type="EMBL" id="JAFJYC010000001">
    <property type="protein sequence ID" value="MBT9432666.1"/>
    <property type="molecule type" value="Genomic_DNA"/>
</dbReference>
<comment type="caution">
    <text evidence="1">The sequence shown here is derived from an EMBL/GenBank/DDBJ whole genome shotgun (WGS) entry which is preliminary data.</text>
</comment>
<accession>A0ABS5YCJ6</accession>
<proteinExistence type="predicted"/>
<keyword evidence="2" id="KW-1185">Reference proteome</keyword>
<gene>
    <name evidence="1" type="ORF">JZM24_12010</name>
</gene>
<dbReference type="RefSeq" id="WP_215669786.1">
    <property type="nucleotide sequence ID" value="NZ_JAFJYC010000001.1"/>
</dbReference>
<sequence>MTENVYAVHPSFNETVGDDEIGCIFVDAINAIAGRQTHNRDIPGSVVGQDSFSRS</sequence>
<organism evidence="1 2">
    <name type="scientific">Candidatus Sodalis endolongispinus</name>
    <dbReference type="NCBI Taxonomy" id="2812662"/>
    <lineage>
        <taxon>Bacteria</taxon>
        <taxon>Pseudomonadati</taxon>
        <taxon>Pseudomonadota</taxon>
        <taxon>Gammaproteobacteria</taxon>
        <taxon>Enterobacterales</taxon>
        <taxon>Bruguierivoracaceae</taxon>
        <taxon>Sodalis</taxon>
    </lineage>
</organism>
<evidence type="ECO:0000313" key="1">
    <source>
        <dbReference type="EMBL" id="MBT9432666.1"/>
    </source>
</evidence>
<name>A0ABS5YCJ6_9GAMM</name>
<protein>
    <submittedName>
        <fullName evidence="1">Uncharacterized protein</fullName>
    </submittedName>
</protein>